<proteinExistence type="predicted"/>
<dbReference type="Proteomes" id="UP001500459">
    <property type="component" value="Unassembled WGS sequence"/>
</dbReference>
<keyword evidence="3" id="KW-1185">Reference proteome</keyword>
<name>A0ABP6UX92_9FLAO</name>
<dbReference type="SUPFAM" id="SSF51206">
    <property type="entry name" value="cAMP-binding domain-like"/>
    <property type="match status" value="1"/>
</dbReference>
<reference evidence="3" key="1">
    <citation type="journal article" date="2019" name="Int. J. Syst. Evol. Microbiol.">
        <title>The Global Catalogue of Microorganisms (GCM) 10K type strain sequencing project: providing services to taxonomists for standard genome sequencing and annotation.</title>
        <authorList>
            <consortium name="The Broad Institute Genomics Platform"/>
            <consortium name="The Broad Institute Genome Sequencing Center for Infectious Disease"/>
            <person name="Wu L."/>
            <person name="Ma J."/>
        </authorList>
    </citation>
    <scope>NUCLEOTIDE SEQUENCE [LARGE SCALE GENOMIC DNA]</scope>
    <source>
        <strain evidence="3">JCM 17106</strain>
    </source>
</reference>
<dbReference type="Pfam" id="PF00027">
    <property type="entry name" value="cNMP_binding"/>
    <property type="match status" value="1"/>
</dbReference>
<dbReference type="InterPro" id="IPR000595">
    <property type="entry name" value="cNMP-bd_dom"/>
</dbReference>
<feature type="domain" description="Cyclic nucleotide-binding" evidence="1">
    <location>
        <begin position="18"/>
        <end position="117"/>
    </location>
</feature>
<protein>
    <submittedName>
        <fullName evidence="2">Crp/Fnr family transcriptional regulator</fullName>
    </submittedName>
</protein>
<accession>A0ABP6UX92</accession>
<dbReference type="PROSITE" id="PS50042">
    <property type="entry name" value="CNMP_BINDING_3"/>
    <property type="match status" value="1"/>
</dbReference>
<evidence type="ECO:0000313" key="2">
    <source>
        <dbReference type="EMBL" id="GAA3522925.1"/>
    </source>
</evidence>
<evidence type="ECO:0000313" key="3">
    <source>
        <dbReference type="Proteomes" id="UP001500459"/>
    </source>
</evidence>
<dbReference type="InterPro" id="IPR018490">
    <property type="entry name" value="cNMP-bd_dom_sf"/>
</dbReference>
<dbReference type="Gene3D" id="2.60.120.10">
    <property type="entry name" value="Jelly Rolls"/>
    <property type="match status" value="1"/>
</dbReference>
<dbReference type="EMBL" id="BAABCW010000032">
    <property type="protein sequence ID" value="GAA3522925.1"/>
    <property type="molecule type" value="Genomic_DNA"/>
</dbReference>
<dbReference type="InterPro" id="IPR014710">
    <property type="entry name" value="RmlC-like_jellyroll"/>
</dbReference>
<comment type="caution">
    <text evidence="2">The sequence shown here is derived from an EMBL/GenBank/DDBJ whole genome shotgun (WGS) entry which is preliminary data.</text>
</comment>
<evidence type="ECO:0000259" key="1">
    <source>
        <dbReference type="PROSITE" id="PS50042"/>
    </source>
</evidence>
<dbReference type="CDD" id="cd00038">
    <property type="entry name" value="CAP_ED"/>
    <property type="match status" value="1"/>
</dbReference>
<sequence>MIFLKIKKLTELQQYITSYFGITNQHIGKITSLFTESELKKGEYFIKSGQYCEKLSFVRSGFIRVFANAKGKEITQWISTQGYFITDLYSFTFKQRARWNIQALTDCTLYTINKENYALLNNVVPNWAEIEKQFIASCFIQLEDRVFNHLSLSSKERYDKFFEDNKEIFNQVPLQYIASMLGMSPETFSRIRNKRNS</sequence>
<organism evidence="2 3">
    <name type="scientific">Aquimarina addita</name>
    <dbReference type="NCBI Taxonomy" id="870485"/>
    <lineage>
        <taxon>Bacteria</taxon>
        <taxon>Pseudomonadati</taxon>
        <taxon>Bacteroidota</taxon>
        <taxon>Flavobacteriia</taxon>
        <taxon>Flavobacteriales</taxon>
        <taxon>Flavobacteriaceae</taxon>
        <taxon>Aquimarina</taxon>
    </lineage>
</organism>
<gene>
    <name evidence="2" type="ORF">GCM10022393_42030</name>
</gene>